<proteinExistence type="predicted"/>
<keyword evidence="2" id="KW-1185">Reference proteome</keyword>
<feature type="non-terminal residue" evidence="1">
    <location>
        <position position="40"/>
    </location>
</feature>
<organism evidence="1 2">
    <name type="scientific">Racocetra persica</name>
    <dbReference type="NCBI Taxonomy" id="160502"/>
    <lineage>
        <taxon>Eukaryota</taxon>
        <taxon>Fungi</taxon>
        <taxon>Fungi incertae sedis</taxon>
        <taxon>Mucoromycota</taxon>
        <taxon>Glomeromycotina</taxon>
        <taxon>Glomeromycetes</taxon>
        <taxon>Diversisporales</taxon>
        <taxon>Gigasporaceae</taxon>
        <taxon>Racocetra</taxon>
    </lineage>
</organism>
<evidence type="ECO:0000313" key="1">
    <source>
        <dbReference type="EMBL" id="CAG8846935.1"/>
    </source>
</evidence>
<sequence>KRRHFWQIFRNEELDHIVTKIDAVPLHGPISIVQTDWLYE</sequence>
<name>A0ACA9SSK1_9GLOM</name>
<reference evidence="1" key="1">
    <citation type="submission" date="2021-06" db="EMBL/GenBank/DDBJ databases">
        <authorList>
            <person name="Kallberg Y."/>
            <person name="Tangrot J."/>
            <person name="Rosling A."/>
        </authorList>
    </citation>
    <scope>NUCLEOTIDE SEQUENCE</scope>
    <source>
        <strain evidence="1">MA461A</strain>
    </source>
</reference>
<gene>
    <name evidence="1" type="ORF">RPERSI_LOCUS34388</name>
</gene>
<dbReference type="EMBL" id="CAJVQC010153592">
    <property type="protein sequence ID" value="CAG8846935.1"/>
    <property type="molecule type" value="Genomic_DNA"/>
</dbReference>
<comment type="caution">
    <text evidence="1">The sequence shown here is derived from an EMBL/GenBank/DDBJ whole genome shotgun (WGS) entry which is preliminary data.</text>
</comment>
<evidence type="ECO:0000313" key="2">
    <source>
        <dbReference type="Proteomes" id="UP000789920"/>
    </source>
</evidence>
<accession>A0ACA9SSK1</accession>
<dbReference type="Proteomes" id="UP000789920">
    <property type="component" value="Unassembled WGS sequence"/>
</dbReference>
<feature type="non-terminal residue" evidence="1">
    <location>
        <position position="1"/>
    </location>
</feature>
<protein>
    <submittedName>
        <fullName evidence="1">15870_t:CDS:1</fullName>
    </submittedName>
</protein>